<dbReference type="AlphaFoldDB" id="A0A1T0CMC1"/>
<dbReference type="InterPro" id="IPR057271">
    <property type="entry name" value="YagK_YfjJ_C"/>
</dbReference>
<dbReference type="RefSeq" id="WP_078254377.1">
    <property type="nucleotide sequence ID" value="NZ_MUYU01000016.1"/>
</dbReference>
<feature type="domain" description="YagK/YfjJ C-terminal" evidence="1">
    <location>
        <begin position="128"/>
        <end position="220"/>
    </location>
</feature>
<dbReference type="EMBL" id="MUYU01000016">
    <property type="protein sequence ID" value="OOS23464.1"/>
    <property type="molecule type" value="Genomic_DNA"/>
</dbReference>
<dbReference type="Proteomes" id="UP000189800">
    <property type="component" value="Unassembled WGS sequence"/>
</dbReference>
<keyword evidence="3" id="KW-1185">Reference proteome</keyword>
<name>A0A1T0CMC1_9GAMM</name>
<accession>A0A1T0CMC1</accession>
<dbReference type="Pfam" id="PF11726">
    <property type="entry name" value="YagK_YfjJ_C"/>
    <property type="match status" value="1"/>
</dbReference>
<reference evidence="2 3" key="1">
    <citation type="submission" date="2017-02" db="EMBL/GenBank/DDBJ databases">
        <title>Draft genome sequence of Moraxella pluranimalium CCUG 54913T type strain.</title>
        <authorList>
            <person name="Salva-Serra F."/>
            <person name="Engstrom-Jakobsson H."/>
            <person name="Thorell K."/>
            <person name="Jaen-Luchoro D."/>
            <person name="Gonzales-Siles L."/>
            <person name="Karlsson R."/>
            <person name="Yazdan S."/>
            <person name="Boulund F."/>
            <person name="Johnning A."/>
            <person name="Engstrand L."/>
            <person name="Kristiansson E."/>
            <person name="Moore E."/>
        </authorList>
    </citation>
    <scope>NUCLEOTIDE SEQUENCE [LARGE SCALE GENOMIC DNA]</scope>
    <source>
        <strain evidence="2 3">CCUG 54913</strain>
    </source>
</reference>
<proteinExistence type="predicted"/>
<evidence type="ECO:0000259" key="1">
    <source>
        <dbReference type="Pfam" id="PF11726"/>
    </source>
</evidence>
<gene>
    <name evidence="2" type="ORF">B0680_06940</name>
</gene>
<evidence type="ECO:0000313" key="3">
    <source>
        <dbReference type="Proteomes" id="UP000189800"/>
    </source>
</evidence>
<dbReference type="STRING" id="470453.B0680_06940"/>
<comment type="caution">
    <text evidence="2">The sequence shown here is derived from an EMBL/GenBank/DDBJ whole genome shotgun (WGS) entry which is preliminary data.</text>
</comment>
<evidence type="ECO:0000313" key="2">
    <source>
        <dbReference type="EMBL" id="OOS23464.1"/>
    </source>
</evidence>
<sequence>MFNQSNHQTPSQILFDIHQLVLDLISGRQEIAYCKFLIKDCHERFWIYFNNQINYQFSISIEVFLYAYEQSCQTGYSQDSFMMSFDAGLFLDVLYESKHEIETEIISWRKQELTNRQTLISYVESVISHYSRLLFVRVDLGYPKASQHLMDVADVNNHMKLLLKRISNGDTCFRDLQGYAWALEQGADKGYHCHLLLMYDGSKRQKDYYLADEVGKVWQRLTDKVGCHFNCHTADYKRRFADMGKLGVGMIHRNNPMEVENALNVAGYLVNPEKDNQMLLAKLPNMRTFGKGIFKSKKRRGLN</sequence>
<organism evidence="2 3">
    <name type="scientific">Moraxella pluranimalium</name>
    <dbReference type="NCBI Taxonomy" id="470453"/>
    <lineage>
        <taxon>Bacteria</taxon>
        <taxon>Pseudomonadati</taxon>
        <taxon>Pseudomonadota</taxon>
        <taxon>Gammaproteobacteria</taxon>
        <taxon>Moraxellales</taxon>
        <taxon>Moraxellaceae</taxon>
        <taxon>Moraxella</taxon>
    </lineage>
</organism>
<dbReference type="OrthoDB" id="8592743at2"/>
<protein>
    <recommendedName>
        <fullName evidence="1">YagK/YfjJ C-terminal domain-containing protein</fullName>
    </recommendedName>
</protein>